<evidence type="ECO:0000256" key="9">
    <source>
        <dbReference type="SAM" id="Phobius"/>
    </source>
</evidence>
<dbReference type="GO" id="GO:0007204">
    <property type="term" value="P:positive regulation of cytosolic calcium ion concentration"/>
    <property type="evidence" value="ECO:0007669"/>
    <property type="project" value="TreeGrafter"/>
</dbReference>
<protein>
    <recommendedName>
        <fullName evidence="10">G-protein coupled receptors family 1 profile domain-containing protein</fullName>
    </recommendedName>
</protein>
<evidence type="ECO:0000256" key="6">
    <source>
        <dbReference type="ARBA" id="ARBA00023170"/>
    </source>
</evidence>
<dbReference type="GO" id="GO:0019722">
    <property type="term" value="P:calcium-mediated signaling"/>
    <property type="evidence" value="ECO:0007669"/>
    <property type="project" value="TreeGrafter"/>
</dbReference>
<feature type="transmembrane region" description="Helical" evidence="9">
    <location>
        <begin position="601"/>
        <end position="624"/>
    </location>
</feature>
<proteinExistence type="predicted"/>
<comment type="subcellular location">
    <subcellularLocation>
        <location evidence="1">Membrane</location>
    </subcellularLocation>
</comment>
<feature type="region of interest" description="Disordered" evidence="8">
    <location>
        <begin position="687"/>
        <end position="724"/>
    </location>
</feature>
<feature type="non-terminal residue" evidence="11">
    <location>
        <position position="724"/>
    </location>
</feature>
<dbReference type="EMBL" id="SGJD01006135">
    <property type="protein sequence ID" value="KAB0390002.1"/>
    <property type="molecule type" value="Genomic_DNA"/>
</dbReference>
<keyword evidence="7" id="KW-0807">Transducer</keyword>
<feature type="region of interest" description="Disordered" evidence="8">
    <location>
        <begin position="216"/>
        <end position="236"/>
    </location>
</feature>
<dbReference type="GO" id="GO:0006955">
    <property type="term" value="P:immune response"/>
    <property type="evidence" value="ECO:0007669"/>
    <property type="project" value="TreeGrafter"/>
</dbReference>
<evidence type="ECO:0000256" key="4">
    <source>
        <dbReference type="ARBA" id="ARBA00023040"/>
    </source>
</evidence>
<evidence type="ECO:0000313" key="12">
    <source>
        <dbReference type="Proteomes" id="UP000437017"/>
    </source>
</evidence>
<evidence type="ECO:0000313" key="11">
    <source>
        <dbReference type="EMBL" id="KAB0390002.1"/>
    </source>
</evidence>
<dbReference type="InterPro" id="IPR017452">
    <property type="entry name" value="GPCR_Rhodpsn_7TM"/>
</dbReference>
<feature type="region of interest" description="Disordered" evidence="8">
    <location>
        <begin position="1"/>
        <end position="20"/>
    </location>
</feature>
<dbReference type="GO" id="GO:0009897">
    <property type="term" value="C:external side of plasma membrane"/>
    <property type="evidence" value="ECO:0007669"/>
    <property type="project" value="TreeGrafter"/>
</dbReference>
<accession>A0A643BPW9</accession>
<feature type="transmembrane region" description="Helical" evidence="9">
    <location>
        <begin position="644"/>
        <end position="665"/>
    </location>
</feature>
<dbReference type="GO" id="GO:0060326">
    <property type="term" value="P:cell chemotaxis"/>
    <property type="evidence" value="ECO:0007669"/>
    <property type="project" value="TreeGrafter"/>
</dbReference>
<dbReference type="Gene3D" id="1.20.1070.10">
    <property type="entry name" value="Rhodopsin 7-helix transmembrane proteins"/>
    <property type="match status" value="2"/>
</dbReference>
<dbReference type="GO" id="GO:0016493">
    <property type="term" value="F:C-C chemokine receptor activity"/>
    <property type="evidence" value="ECO:0007669"/>
    <property type="project" value="TreeGrafter"/>
</dbReference>
<sequence>MRQGETLVQAGDSPQVDACSSGAEVPRELELGREGCSHEQRLERILQRGALEELPETDFCCSCLEARTMHITSAQFLCVKCIYEPTGSGCAGHDSQGRAENSTWKSAQKFLFCTKWGLLVNPLHEILKEKQPAVTSKTGQGKTRLHAWGILIHLRVSAFHFQVEVQPTQTSTQPKVQPYNCLSPSVDDASSSTAYGSELRKREIGRWALRAAHLSPLPRGGRGEVQHLGKRPLSRRGGYAGSLGARGLGLAGGNATRGNAAGNSLGADNSGETETRSSEGSIESPPESQSEELCSSALEFPFRTDAQRNSRAQGQAPLAGDAPGALRHLRRQVAAAAAKATTNKAAGGDELAELFSLIPDLPQVTNTSGNASLQLQDLSWELGLELPAGAAPGHPPGGGGAESADAEARVKTLISVVYWVLCALGLTGNLLVLYLMKSKRGWRRSSINLFVTNLALTDFQFVLTLPFWAVENSLDFRRPFGKATCKIVSTVTSVNMYASVFFLTSMSVARYHSVMGEELCLVRCPGKLLGRDRQLRLGLHHVQKVLLGSVPPLGIISLCYPLLVRFTCDHRVAGTEGGASAARAGLARASARRRSKATKSVTIVVLSFFLCWLPHQALATWSILIELNAVPFSQEYFLCQVYAFPVSVCLAHSNSCLNPILYCLVRREFRKALENLLWRLASPSPASMGPFAAATKPEPEAQGREALAPLQQAAEPDMLYYPPG</sequence>
<comment type="caution">
    <text evidence="11">The sequence shown here is derived from an EMBL/GenBank/DDBJ whole genome shotgun (WGS) entry which is preliminary data.</text>
</comment>
<dbReference type="OrthoDB" id="9936726at2759"/>
<reference evidence="11 12" key="1">
    <citation type="journal article" date="2019" name="PLoS ONE">
        <title>Genomic analyses reveal an absence of contemporary introgressive admixture between fin whales and blue whales, despite known hybrids.</title>
        <authorList>
            <person name="Westbury M.V."/>
            <person name="Petersen B."/>
            <person name="Lorenzen E.D."/>
        </authorList>
    </citation>
    <scope>NUCLEOTIDE SEQUENCE [LARGE SCALE GENOMIC DNA]</scope>
    <source>
        <strain evidence="11">FinWhale-01</strain>
    </source>
</reference>
<evidence type="ECO:0000256" key="8">
    <source>
        <dbReference type="SAM" id="MobiDB-lite"/>
    </source>
</evidence>
<dbReference type="PRINTS" id="PR00237">
    <property type="entry name" value="GPCRRHODOPSN"/>
</dbReference>
<feature type="compositionally biased region" description="Low complexity" evidence="8">
    <location>
        <begin position="278"/>
        <end position="294"/>
    </location>
</feature>
<feature type="domain" description="G-protein coupled receptors family 1 profile" evidence="10">
    <location>
        <begin position="428"/>
        <end position="662"/>
    </location>
</feature>
<dbReference type="AlphaFoldDB" id="A0A643BPW9"/>
<dbReference type="Proteomes" id="UP000437017">
    <property type="component" value="Unassembled WGS sequence"/>
</dbReference>
<keyword evidence="4" id="KW-0297">G-protein coupled receptor</keyword>
<evidence type="ECO:0000256" key="2">
    <source>
        <dbReference type="ARBA" id="ARBA00022692"/>
    </source>
</evidence>
<dbReference type="SUPFAM" id="SSF81321">
    <property type="entry name" value="Family A G protein-coupled receptor-like"/>
    <property type="match status" value="1"/>
</dbReference>
<gene>
    <name evidence="11" type="ORF">E2I00_004123</name>
</gene>
<dbReference type="InterPro" id="IPR050119">
    <property type="entry name" value="CCR1-9-like"/>
</dbReference>
<evidence type="ECO:0000256" key="5">
    <source>
        <dbReference type="ARBA" id="ARBA00023136"/>
    </source>
</evidence>
<keyword evidence="12" id="KW-1185">Reference proteome</keyword>
<dbReference type="PANTHER" id="PTHR10489">
    <property type="entry name" value="CELL ADHESION MOLECULE"/>
    <property type="match status" value="1"/>
</dbReference>
<dbReference type="GO" id="GO:0019957">
    <property type="term" value="F:C-C chemokine binding"/>
    <property type="evidence" value="ECO:0007669"/>
    <property type="project" value="TreeGrafter"/>
</dbReference>
<evidence type="ECO:0000256" key="7">
    <source>
        <dbReference type="ARBA" id="ARBA00023224"/>
    </source>
</evidence>
<evidence type="ECO:0000256" key="3">
    <source>
        <dbReference type="ARBA" id="ARBA00022989"/>
    </source>
</evidence>
<evidence type="ECO:0000256" key="1">
    <source>
        <dbReference type="ARBA" id="ARBA00004370"/>
    </source>
</evidence>
<dbReference type="PANTHER" id="PTHR10489:SF951">
    <property type="entry name" value="RELAXIN FAMILY PEPTIDE_INSL5 RECEPTOR 4"/>
    <property type="match status" value="1"/>
</dbReference>
<keyword evidence="5 9" id="KW-0472">Membrane</keyword>
<feature type="region of interest" description="Disordered" evidence="8">
    <location>
        <begin position="259"/>
        <end position="294"/>
    </location>
</feature>
<dbReference type="PRINTS" id="PR00526">
    <property type="entry name" value="FMETLEUPHER"/>
</dbReference>
<dbReference type="PROSITE" id="PS50262">
    <property type="entry name" value="G_PROTEIN_RECEP_F1_2"/>
    <property type="match status" value="1"/>
</dbReference>
<organism evidence="11 12">
    <name type="scientific">Balaenoptera physalus</name>
    <name type="common">Fin whale</name>
    <name type="synonym">Balaena physalus</name>
    <dbReference type="NCBI Taxonomy" id="9770"/>
    <lineage>
        <taxon>Eukaryota</taxon>
        <taxon>Metazoa</taxon>
        <taxon>Chordata</taxon>
        <taxon>Craniata</taxon>
        <taxon>Vertebrata</taxon>
        <taxon>Euteleostomi</taxon>
        <taxon>Mammalia</taxon>
        <taxon>Eutheria</taxon>
        <taxon>Laurasiatheria</taxon>
        <taxon>Artiodactyla</taxon>
        <taxon>Whippomorpha</taxon>
        <taxon>Cetacea</taxon>
        <taxon>Mysticeti</taxon>
        <taxon>Balaenopteridae</taxon>
        <taxon>Balaenoptera</taxon>
    </lineage>
</organism>
<keyword evidence="2 9" id="KW-0812">Transmembrane</keyword>
<dbReference type="Pfam" id="PF00001">
    <property type="entry name" value="7tm_1"/>
    <property type="match status" value="2"/>
</dbReference>
<feature type="transmembrane region" description="Helical" evidence="9">
    <location>
        <begin position="416"/>
        <end position="435"/>
    </location>
</feature>
<keyword evidence="3 9" id="KW-1133">Transmembrane helix</keyword>
<evidence type="ECO:0000259" key="10">
    <source>
        <dbReference type="PROSITE" id="PS50262"/>
    </source>
</evidence>
<name>A0A643BPW9_BALPH</name>
<dbReference type="InterPro" id="IPR000276">
    <property type="entry name" value="GPCR_Rhodpsn"/>
</dbReference>
<keyword evidence="6" id="KW-0675">Receptor</keyword>
<feature type="transmembrane region" description="Helical" evidence="9">
    <location>
        <begin position="487"/>
        <end position="509"/>
    </location>
</feature>